<dbReference type="GO" id="GO:0006310">
    <property type="term" value="P:DNA recombination"/>
    <property type="evidence" value="ECO:0007669"/>
    <property type="project" value="UniProtKB-KW"/>
</dbReference>
<dbReference type="InterPro" id="IPR013762">
    <property type="entry name" value="Integrase-like_cat_sf"/>
</dbReference>
<evidence type="ECO:0000313" key="4">
    <source>
        <dbReference type="Proteomes" id="UP000694892"/>
    </source>
</evidence>
<dbReference type="Proteomes" id="UP000694892">
    <property type="component" value="Chromosome 8L"/>
</dbReference>
<gene>
    <name evidence="3" type="ORF">XELAEV_18038498mg</name>
</gene>
<feature type="non-terminal residue" evidence="3">
    <location>
        <position position="1"/>
    </location>
</feature>
<dbReference type="Gene3D" id="1.10.443.10">
    <property type="entry name" value="Intergrase catalytic core"/>
    <property type="match status" value="1"/>
</dbReference>
<reference evidence="4" key="1">
    <citation type="journal article" date="2016" name="Nature">
        <title>Genome evolution in the allotetraploid frog Xenopus laevis.</title>
        <authorList>
            <person name="Session A.M."/>
            <person name="Uno Y."/>
            <person name="Kwon T."/>
            <person name="Chapman J.A."/>
            <person name="Toyoda A."/>
            <person name="Takahashi S."/>
            <person name="Fukui A."/>
            <person name="Hikosaka A."/>
            <person name="Suzuki A."/>
            <person name="Kondo M."/>
            <person name="van Heeringen S.J."/>
            <person name="Quigley I."/>
            <person name="Heinz S."/>
            <person name="Ogino H."/>
            <person name="Ochi H."/>
            <person name="Hellsten U."/>
            <person name="Lyons J.B."/>
            <person name="Simakov O."/>
            <person name="Putnam N."/>
            <person name="Stites J."/>
            <person name="Kuroki Y."/>
            <person name="Tanaka T."/>
            <person name="Michiue T."/>
            <person name="Watanabe M."/>
            <person name="Bogdanovic O."/>
            <person name="Lister R."/>
            <person name="Georgiou G."/>
            <person name="Paranjpe S.S."/>
            <person name="van Kruijsbergen I."/>
            <person name="Shu S."/>
            <person name="Carlson J."/>
            <person name="Kinoshita T."/>
            <person name="Ohta Y."/>
            <person name="Mawaribuchi S."/>
            <person name="Jenkins J."/>
            <person name="Grimwood J."/>
            <person name="Schmutz J."/>
            <person name="Mitros T."/>
            <person name="Mozaffari S.V."/>
            <person name="Suzuki Y."/>
            <person name="Haramoto Y."/>
            <person name="Yamamoto T.S."/>
            <person name="Takagi C."/>
            <person name="Heald R."/>
            <person name="Miller K."/>
            <person name="Haudenschild C."/>
            <person name="Kitzman J."/>
            <person name="Nakayama T."/>
            <person name="Izutsu Y."/>
            <person name="Robert J."/>
            <person name="Fortriede J."/>
            <person name="Burns K."/>
            <person name="Lotay V."/>
            <person name="Karimi K."/>
            <person name="Yasuoka Y."/>
            <person name="Dichmann D.S."/>
            <person name="Flajnik M.F."/>
            <person name="Houston D.W."/>
            <person name="Shendure J."/>
            <person name="DuPasquier L."/>
            <person name="Vize P.D."/>
            <person name="Zorn A.M."/>
            <person name="Ito M."/>
            <person name="Marcotte E.M."/>
            <person name="Wallingford J.B."/>
            <person name="Ito Y."/>
            <person name="Asashima M."/>
            <person name="Ueno N."/>
            <person name="Matsuda Y."/>
            <person name="Veenstra G.J."/>
            <person name="Fujiyama A."/>
            <person name="Harland R.M."/>
            <person name="Taira M."/>
            <person name="Rokhsar D.S."/>
        </authorList>
    </citation>
    <scope>NUCLEOTIDE SEQUENCE [LARGE SCALE GENOMIC DNA]</scope>
    <source>
        <strain evidence="4">J</strain>
    </source>
</reference>
<dbReference type="OMA" id="MEGTRID"/>
<sequence length="274" mass="31249">EWERWQLFCKDGKNDENVNVLLAFLTELRKEGRSKAGASTALAAIAHFSIAHGKLDITHSPVVRKIMKGWARMEGTRIDKREPIIESRLQLILRSLETVCLNKFECVLFRATFALAFGGAFRISELVPPSKKTMGKGLMLKHVLVQEEEVLVYIAKSKTDQLGRGKWVRIEKTEGVTCPVRAVKEYMRVRPAGFQWFLIHEDLSPISAFQFCQVLKKAVVANGWDPSKFGSHSFRIGAATEAAMRGDKEERIKDLGRWRSRVFKKYIRQVKGKE</sequence>
<dbReference type="SUPFAM" id="SSF47823">
    <property type="entry name" value="lambda integrase-like, N-terminal domain"/>
    <property type="match status" value="1"/>
</dbReference>
<dbReference type="PANTHER" id="PTHR34605">
    <property type="entry name" value="PHAGE_INTEGRASE DOMAIN-CONTAINING PROTEIN"/>
    <property type="match status" value="1"/>
</dbReference>
<proteinExistence type="predicted"/>
<accession>A0A974C7D4</accession>
<dbReference type="InterPro" id="IPR011010">
    <property type="entry name" value="DNA_brk_join_enz"/>
</dbReference>
<dbReference type="InterPro" id="IPR052925">
    <property type="entry name" value="Phage_Integrase-like_Recomb"/>
</dbReference>
<evidence type="ECO:0000313" key="3">
    <source>
        <dbReference type="EMBL" id="OCT67215.1"/>
    </source>
</evidence>
<evidence type="ECO:0000256" key="1">
    <source>
        <dbReference type="ARBA" id="ARBA00023125"/>
    </source>
</evidence>
<keyword evidence="1" id="KW-0238">DNA-binding</keyword>
<name>A0A974C7D4_XENLA</name>
<evidence type="ECO:0000256" key="2">
    <source>
        <dbReference type="ARBA" id="ARBA00023172"/>
    </source>
</evidence>
<protein>
    <recommendedName>
        <fullName evidence="5">Tyr recombinase domain-containing protein</fullName>
    </recommendedName>
</protein>
<evidence type="ECO:0008006" key="5">
    <source>
        <dbReference type="Google" id="ProtNLM"/>
    </source>
</evidence>
<organism evidence="3 4">
    <name type="scientific">Xenopus laevis</name>
    <name type="common">African clawed frog</name>
    <dbReference type="NCBI Taxonomy" id="8355"/>
    <lineage>
        <taxon>Eukaryota</taxon>
        <taxon>Metazoa</taxon>
        <taxon>Chordata</taxon>
        <taxon>Craniata</taxon>
        <taxon>Vertebrata</taxon>
        <taxon>Euteleostomi</taxon>
        <taxon>Amphibia</taxon>
        <taxon>Batrachia</taxon>
        <taxon>Anura</taxon>
        <taxon>Pipoidea</taxon>
        <taxon>Pipidae</taxon>
        <taxon>Xenopodinae</taxon>
        <taxon>Xenopus</taxon>
        <taxon>Xenopus</taxon>
    </lineage>
</organism>
<dbReference type="GO" id="GO:0003677">
    <property type="term" value="F:DNA binding"/>
    <property type="evidence" value="ECO:0007669"/>
    <property type="project" value="UniProtKB-KW"/>
</dbReference>
<dbReference type="AlphaFoldDB" id="A0A974C7D4"/>
<keyword evidence="2" id="KW-0233">DNA recombination</keyword>
<dbReference type="EMBL" id="CM004480">
    <property type="protein sequence ID" value="OCT67215.1"/>
    <property type="molecule type" value="Genomic_DNA"/>
</dbReference>
<dbReference type="Gene3D" id="1.10.150.130">
    <property type="match status" value="1"/>
</dbReference>
<dbReference type="InterPro" id="IPR010998">
    <property type="entry name" value="Integrase_recombinase_N"/>
</dbReference>
<dbReference type="GO" id="GO:0015074">
    <property type="term" value="P:DNA integration"/>
    <property type="evidence" value="ECO:0007669"/>
    <property type="project" value="InterPro"/>
</dbReference>
<dbReference type="PANTHER" id="PTHR34605:SF7">
    <property type="match status" value="1"/>
</dbReference>
<dbReference type="SUPFAM" id="SSF56349">
    <property type="entry name" value="DNA breaking-rejoining enzymes"/>
    <property type="match status" value="1"/>
</dbReference>